<evidence type="ECO:0000256" key="2">
    <source>
        <dbReference type="ARBA" id="ARBA00022629"/>
    </source>
</evidence>
<reference evidence="13" key="1">
    <citation type="journal article" date="2015" name="PeerJ">
        <title>First genomic representation of candidate bacterial phylum KSB3 points to enhanced environmental sensing as a trigger of wastewater bulking.</title>
        <authorList>
            <person name="Sekiguchi Y."/>
            <person name="Ohashi A."/>
            <person name="Parks D.H."/>
            <person name="Yamauchi T."/>
            <person name="Tyson G.W."/>
            <person name="Hugenholtz P."/>
        </authorList>
    </citation>
    <scope>NUCLEOTIDE SEQUENCE [LARGE SCALE GENOMIC DNA]</scope>
</reference>
<evidence type="ECO:0000313" key="13">
    <source>
        <dbReference type="EMBL" id="GAK49417.1"/>
    </source>
</evidence>
<dbReference type="GO" id="GO:0005998">
    <property type="term" value="P:xylulose catabolic process"/>
    <property type="evidence" value="ECO:0007669"/>
    <property type="project" value="UniProtKB-UniRule"/>
</dbReference>
<dbReference type="PANTHER" id="PTHR43095:SF5">
    <property type="entry name" value="XYLULOSE KINASE"/>
    <property type="match status" value="1"/>
</dbReference>
<dbReference type="GO" id="GO:0005524">
    <property type="term" value="F:ATP binding"/>
    <property type="evidence" value="ECO:0007669"/>
    <property type="project" value="UniProtKB-UniRule"/>
</dbReference>
<comment type="function">
    <text evidence="8">Catalyzes the phosphorylation of D-xylulose to D-xylulose 5-phosphate.</text>
</comment>
<dbReference type="Pfam" id="PF02782">
    <property type="entry name" value="FGGY_C"/>
    <property type="match status" value="1"/>
</dbReference>
<dbReference type="AlphaFoldDB" id="A0A0S6VUY9"/>
<evidence type="ECO:0000256" key="10">
    <source>
        <dbReference type="RuleBase" id="RU364073"/>
    </source>
</evidence>
<dbReference type="SUPFAM" id="SSF53067">
    <property type="entry name" value="Actin-like ATPase domain"/>
    <property type="match status" value="2"/>
</dbReference>
<dbReference type="EC" id="2.7.1.17" evidence="8 10"/>
<dbReference type="STRING" id="1499966.U14_00639"/>
<dbReference type="NCBIfam" id="TIGR01312">
    <property type="entry name" value="XylB"/>
    <property type="match status" value="1"/>
</dbReference>
<evidence type="ECO:0000313" key="14">
    <source>
        <dbReference type="Proteomes" id="UP000030700"/>
    </source>
</evidence>
<proteinExistence type="inferred from homology"/>
<dbReference type="PANTHER" id="PTHR43095">
    <property type="entry name" value="SUGAR KINASE"/>
    <property type="match status" value="1"/>
</dbReference>
<dbReference type="InterPro" id="IPR006000">
    <property type="entry name" value="Xylulokinase"/>
</dbReference>
<evidence type="ECO:0000256" key="3">
    <source>
        <dbReference type="ARBA" id="ARBA00022679"/>
    </source>
</evidence>
<dbReference type="HOGENOM" id="CLU_009281_3_0_0"/>
<dbReference type="InterPro" id="IPR043129">
    <property type="entry name" value="ATPase_NBD"/>
</dbReference>
<evidence type="ECO:0000256" key="4">
    <source>
        <dbReference type="ARBA" id="ARBA00022741"/>
    </source>
</evidence>
<dbReference type="HAMAP" id="MF_02220">
    <property type="entry name" value="XylB"/>
    <property type="match status" value="1"/>
</dbReference>
<dbReference type="GO" id="GO:0042732">
    <property type="term" value="P:D-xylose metabolic process"/>
    <property type="evidence" value="ECO:0007669"/>
    <property type="project" value="UniProtKB-KW"/>
</dbReference>
<feature type="domain" description="Carbohydrate kinase FGGY N-terminal" evidence="11">
    <location>
        <begin position="3"/>
        <end position="246"/>
    </location>
</feature>
<comment type="similarity">
    <text evidence="1 8 9">Belongs to the FGGY kinase family.</text>
</comment>
<keyword evidence="5 8" id="KW-0418">Kinase</keyword>
<evidence type="ECO:0000259" key="12">
    <source>
        <dbReference type="Pfam" id="PF02782"/>
    </source>
</evidence>
<dbReference type="Gene3D" id="3.30.420.40">
    <property type="match status" value="2"/>
</dbReference>
<name>A0A0S6VUY9_9BACT</name>
<dbReference type="PROSITE" id="PS00445">
    <property type="entry name" value="FGGY_KINASES_2"/>
    <property type="match status" value="1"/>
</dbReference>
<dbReference type="InterPro" id="IPR000577">
    <property type="entry name" value="Carb_kinase_FGGY"/>
</dbReference>
<feature type="binding site" evidence="8">
    <location>
        <begin position="81"/>
        <end position="82"/>
    </location>
    <ligand>
        <name>substrate</name>
    </ligand>
</feature>
<dbReference type="PIRSF" id="PIRSF000538">
    <property type="entry name" value="GlpK"/>
    <property type="match status" value="1"/>
</dbReference>
<dbReference type="Proteomes" id="UP000030700">
    <property type="component" value="Unassembled WGS sequence"/>
</dbReference>
<feature type="domain" description="Carbohydrate kinase FGGY C-terminal" evidence="12">
    <location>
        <begin position="259"/>
        <end position="444"/>
    </location>
</feature>
<dbReference type="InterPro" id="IPR050406">
    <property type="entry name" value="FGGY_Carb_Kinase"/>
</dbReference>
<comment type="catalytic activity">
    <reaction evidence="8 10">
        <text>D-xylulose + ATP = D-xylulose 5-phosphate + ADP + H(+)</text>
        <dbReference type="Rhea" id="RHEA:10964"/>
        <dbReference type="ChEBI" id="CHEBI:15378"/>
        <dbReference type="ChEBI" id="CHEBI:17140"/>
        <dbReference type="ChEBI" id="CHEBI:30616"/>
        <dbReference type="ChEBI" id="CHEBI:57737"/>
        <dbReference type="ChEBI" id="CHEBI:456216"/>
        <dbReference type="EC" id="2.7.1.17"/>
    </reaction>
</comment>
<evidence type="ECO:0000259" key="11">
    <source>
        <dbReference type="Pfam" id="PF00370"/>
    </source>
</evidence>
<accession>A0A0S6VUY9</accession>
<dbReference type="GO" id="GO:0004856">
    <property type="term" value="F:D-xylulokinase activity"/>
    <property type="evidence" value="ECO:0007669"/>
    <property type="project" value="UniProtKB-UniRule"/>
</dbReference>
<feature type="active site" description="Proton acceptor" evidence="8">
    <location>
        <position position="240"/>
    </location>
</feature>
<protein>
    <recommendedName>
        <fullName evidence="8 10">Xylulose kinase</fullName>
        <shortName evidence="8 10">Xylulokinase</shortName>
        <ecNumber evidence="8 10">2.7.1.17</ecNumber>
    </recommendedName>
</protein>
<evidence type="ECO:0000256" key="9">
    <source>
        <dbReference type="RuleBase" id="RU003733"/>
    </source>
</evidence>
<keyword evidence="7 8" id="KW-0119">Carbohydrate metabolism</keyword>
<dbReference type="InterPro" id="IPR018483">
    <property type="entry name" value="Carb_kinase_FGGY_CS"/>
</dbReference>
<keyword evidence="6 8" id="KW-0067">ATP-binding</keyword>
<dbReference type="Pfam" id="PF00370">
    <property type="entry name" value="FGGY_N"/>
    <property type="match status" value="1"/>
</dbReference>
<keyword evidence="2 8" id="KW-0859">Xylose metabolism</keyword>
<keyword evidence="4 8" id="KW-0547">Nucleotide-binding</keyword>
<keyword evidence="3 8" id="KW-0808">Transferase</keyword>
<gene>
    <name evidence="8 10" type="primary">xylB</name>
    <name evidence="13" type="ORF">U14_00639</name>
</gene>
<feature type="site" description="Important for activity" evidence="8">
    <location>
        <position position="8"/>
    </location>
</feature>
<dbReference type="InterPro" id="IPR018484">
    <property type="entry name" value="FGGY_N"/>
</dbReference>
<evidence type="ECO:0000256" key="7">
    <source>
        <dbReference type="ARBA" id="ARBA00023277"/>
    </source>
</evidence>
<organism evidence="13">
    <name type="scientific">Candidatus Moduliflexus flocculans</name>
    <dbReference type="NCBI Taxonomy" id="1499966"/>
    <lineage>
        <taxon>Bacteria</taxon>
        <taxon>Candidatus Moduliflexota</taxon>
        <taxon>Candidatus Moduliflexia</taxon>
        <taxon>Candidatus Moduliflexales</taxon>
        <taxon>Candidatus Moduliflexaceae</taxon>
    </lineage>
</organism>
<dbReference type="CDD" id="cd07808">
    <property type="entry name" value="ASKHA_NBD_FGGY_EcXK-like"/>
    <property type="match status" value="1"/>
</dbReference>
<keyword evidence="14" id="KW-1185">Reference proteome</keyword>
<dbReference type="InterPro" id="IPR018485">
    <property type="entry name" value="FGGY_C"/>
</dbReference>
<evidence type="ECO:0000256" key="6">
    <source>
        <dbReference type="ARBA" id="ARBA00022840"/>
    </source>
</evidence>
<sequence length="498" mass="53858">MRYILGIDIGTSGTKSVLLDENGRVIAVGQQAYDFDTPQPGWAEQDPEVWWNAVKATIRQILSTSRVDPAAIRGIGFSGQMHGPVFLDEAGRSLRPAIIWADQRSGQECRDIYKIMGVEGLHRAVGNPVDSGFMAATMLWIKRHEPETYRKIHTLLLPKDYVKFRLTGRRVTDPSDAGGTSLYDVRQLAWSQEMLAALELSPAMFAEVRPSGEMIGTVTPEAAAATGLQAGTPVVNGGNDQTMGALASGAITPGDVLLMIGTGGTLFTTVDAVVVDPGLRMHTYPHCVPGKWHLLGAILAGGLPLKWFRNLVSPDTPLSYNEMTREAAATPPGADGVIFLPYLAGERTPHMNRAARGVFFGLSHTHTRGHLTRAIMEGVMFAMRDCVELFKELGVRPTRIIAGGGGASSQLWRQIQADILQLPVITAQTPEKSATGAAMIAGVGAGVFASFEDACQRMVTFGEELAPIAANAPRYEEMYQVYRDLYPSLQPHFARMAA</sequence>
<dbReference type="EMBL" id="DF820455">
    <property type="protein sequence ID" value="GAK49417.1"/>
    <property type="molecule type" value="Genomic_DNA"/>
</dbReference>
<evidence type="ECO:0000256" key="5">
    <source>
        <dbReference type="ARBA" id="ARBA00022777"/>
    </source>
</evidence>
<evidence type="ECO:0000256" key="8">
    <source>
        <dbReference type="HAMAP-Rule" id="MF_02220"/>
    </source>
</evidence>
<evidence type="ECO:0000256" key="1">
    <source>
        <dbReference type="ARBA" id="ARBA00009156"/>
    </source>
</evidence>